<comment type="caution">
    <text evidence="1">The sequence shown here is derived from an EMBL/GenBank/DDBJ whole genome shotgun (WGS) entry which is preliminary data.</text>
</comment>
<protein>
    <submittedName>
        <fullName evidence="1">Uncharacterized protein</fullName>
    </submittedName>
</protein>
<reference evidence="1" key="2">
    <citation type="submission" date="2022-12" db="EMBL/GenBank/DDBJ databases">
        <authorList>
            <person name="Sun Q."/>
            <person name="Zhou Y."/>
        </authorList>
    </citation>
    <scope>NUCLEOTIDE SEQUENCE</scope>
    <source>
        <strain evidence="1">CGMCC 1.15034</strain>
    </source>
</reference>
<proteinExistence type="predicted"/>
<dbReference type="Proteomes" id="UP000625079">
    <property type="component" value="Unassembled WGS sequence"/>
</dbReference>
<evidence type="ECO:0000313" key="2">
    <source>
        <dbReference type="Proteomes" id="UP000625079"/>
    </source>
</evidence>
<dbReference type="EMBL" id="BMHC01000001">
    <property type="protein sequence ID" value="GGI20655.1"/>
    <property type="molecule type" value="Genomic_DNA"/>
</dbReference>
<accession>A0AA87W0Y4</accession>
<sequence length="86" mass="9314">MTDAGCFGLLIPALLVRISAARRRLALSGKDRSTEVTGERRTKLRDWLARNASIVLRQGRNAVGNIVMVGAVKLIGRLISSTIALK</sequence>
<dbReference type="AlphaFoldDB" id="A0AA87W0Y4"/>
<name>A0AA87W0Y4_9BRAD</name>
<gene>
    <name evidence="1" type="ORF">GCM10010987_10440</name>
</gene>
<organism evidence="1 2">
    <name type="scientific">Bradyrhizobium guangdongense</name>
    <dbReference type="NCBI Taxonomy" id="1325090"/>
    <lineage>
        <taxon>Bacteria</taxon>
        <taxon>Pseudomonadati</taxon>
        <taxon>Pseudomonadota</taxon>
        <taxon>Alphaproteobacteria</taxon>
        <taxon>Hyphomicrobiales</taxon>
        <taxon>Nitrobacteraceae</taxon>
        <taxon>Bradyrhizobium</taxon>
    </lineage>
</organism>
<evidence type="ECO:0000313" key="1">
    <source>
        <dbReference type="EMBL" id="GGI20655.1"/>
    </source>
</evidence>
<reference evidence="1" key="1">
    <citation type="journal article" date="2014" name="Int. J. Syst. Evol. Microbiol.">
        <title>Complete genome sequence of Corynebacterium casei LMG S-19264T (=DSM 44701T), isolated from a smear-ripened cheese.</title>
        <authorList>
            <consortium name="US DOE Joint Genome Institute (JGI-PGF)"/>
            <person name="Walter F."/>
            <person name="Albersmeier A."/>
            <person name="Kalinowski J."/>
            <person name="Ruckert C."/>
        </authorList>
    </citation>
    <scope>NUCLEOTIDE SEQUENCE</scope>
    <source>
        <strain evidence="1">CGMCC 1.15034</strain>
    </source>
</reference>